<dbReference type="GO" id="GO:0046872">
    <property type="term" value="F:metal ion binding"/>
    <property type="evidence" value="ECO:0007669"/>
    <property type="project" value="UniProtKB-KW"/>
</dbReference>
<dbReference type="EnsemblMetazoa" id="BGLB040204-RA">
    <property type="protein sequence ID" value="BGLB040204-PA"/>
    <property type="gene ID" value="BGLB040204"/>
</dbReference>
<keyword evidence="2" id="KW-0479">Metal-binding</keyword>
<dbReference type="PANTHER" id="PTHR21496">
    <property type="entry name" value="FERREDOXIN-RELATED"/>
    <property type="match status" value="1"/>
</dbReference>
<dbReference type="Gene3D" id="2.102.10.10">
    <property type="entry name" value="Rieske [2Fe-2S] iron-sulphur domain"/>
    <property type="match status" value="1"/>
</dbReference>
<organism evidence="6 7">
    <name type="scientific">Biomphalaria glabrata</name>
    <name type="common">Bloodfluke planorb</name>
    <name type="synonym">Freshwater snail</name>
    <dbReference type="NCBI Taxonomy" id="6526"/>
    <lineage>
        <taxon>Eukaryota</taxon>
        <taxon>Metazoa</taxon>
        <taxon>Spiralia</taxon>
        <taxon>Lophotrochozoa</taxon>
        <taxon>Mollusca</taxon>
        <taxon>Gastropoda</taxon>
        <taxon>Heterobranchia</taxon>
        <taxon>Euthyneura</taxon>
        <taxon>Panpulmonata</taxon>
        <taxon>Hygrophila</taxon>
        <taxon>Lymnaeoidea</taxon>
        <taxon>Planorbidae</taxon>
        <taxon>Biomphalaria</taxon>
    </lineage>
</organism>
<dbReference type="RefSeq" id="XP_013062252.2">
    <property type="nucleotide sequence ID" value="XM_013206798.2"/>
</dbReference>
<proteinExistence type="predicted"/>
<gene>
    <name evidence="6" type="primary">106051595</name>
</gene>
<name>A0A2C9M9X7_BIOGL</name>
<dbReference type="AlphaFoldDB" id="A0A2C9M9X7"/>
<keyword evidence="4" id="KW-0411">Iron-sulfur</keyword>
<dbReference type="GO" id="GO:0051537">
    <property type="term" value="F:2 iron, 2 sulfur cluster binding"/>
    <property type="evidence" value="ECO:0007669"/>
    <property type="project" value="UniProtKB-KW"/>
</dbReference>
<dbReference type="InterPro" id="IPR017941">
    <property type="entry name" value="Rieske_2Fe-2S"/>
</dbReference>
<keyword evidence="1" id="KW-0001">2Fe-2S</keyword>
<dbReference type="VEuPathDB" id="VectorBase:BGLB040204"/>
<evidence type="ECO:0000256" key="2">
    <source>
        <dbReference type="ARBA" id="ARBA00022723"/>
    </source>
</evidence>
<keyword evidence="3" id="KW-0408">Iron</keyword>
<feature type="domain" description="Rieske" evidence="5">
    <location>
        <begin position="105"/>
        <end position="207"/>
    </location>
</feature>
<evidence type="ECO:0000256" key="4">
    <source>
        <dbReference type="ARBA" id="ARBA00023014"/>
    </source>
</evidence>
<dbReference type="PROSITE" id="PS51296">
    <property type="entry name" value="RIESKE"/>
    <property type="match status" value="1"/>
</dbReference>
<evidence type="ECO:0000259" key="5">
    <source>
        <dbReference type="PROSITE" id="PS51296"/>
    </source>
</evidence>
<dbReference type="Proteomes" id="UP000076420">
    <property type="component" value="Unassembled WGS sequence"/>
</dbReference>
<sequence length="221" mass="25377">MAESSISPRHLMDRLILTVFRFRCHTVQILRQSSYSTRSNTKYRSTYILYILICTSPIERIRDGSKTFFPVPDVHIKDLLDWQNELERNQRQQILKLLKKQGDIHQEAALKLLHEKCFGKSLLLNDEKIALFRIGNSVYAIQSVCPHASGPLHLADIEDIGSTQVCVKCPWHKWKFRLDNGETVFPPKSSTVAKTYPVKVENDGRIFVGFDAFGPSAFNLE</sequence>
<dbReference type="InterPro" id="IPR054716">
    <property type="entry name" value="Sol_Rieske_ferrdox_dom"/>
</dbReference>
<dbReference type="VEuPathDB" id="VectorBase:BGLAX_028746"/>
<evidence type="ECO:0000256" key="3">
    <source>
        <dbReference type="ARBA" id="ARBA00023004"/>
    </source>
</evidence>
<evidence type="ECO:0000313" key="7">
    <source>
        <dbReference type="Proteomes" id="UP000076420"/>
    </source>
</evidence>
<dbReference type="KEGG" id="bgt:106051595"/>
<dbReference type="InterPro" id="IPR036922">
    <property type="entry name" value="Rieske_2Fe-2S_sf"/>
</dbReference>
<evidence type="ECO:0000256" key="1">
    <source>
        <dbReference type="ARBA" id="ARBA00022714"/>
    </source>
</evidence>
<accession>A0A2C9M9X7</accession>
<dbReference type="Pfam" id="PF22543">
    <property type="entry name" value="Rieske_4"/>
    <property type="match status" value="1"/>
</dbReference>
<dbReference type="SUPFAM" id="SSF50022">
    <property type="entry name" value="ISP domain"/>
    <property type="match status" value="1"/>
</dbReference>
<protein>
    <recommendedName>
        <fullName evidence="5">Rieske domain-containing protein</fullName>
    </recommendedName>
</protein>
<dbReference type="PANTHER" id="PTHR21496:SF25">
    <property type="entry name" value="RIESKE DOMAIN-CONTAINING PROTEIN"/>
    <property type="match status" value="1"/>
</dbReference>
<evidence type="ECO:0000313" key="6">
    <source>
        <dbReference type="EnsemblMetazoa" id="BGLB040204-PA"/>
    </source>
</evidence>
<dbReference type="OrthoDB" id="426882at2759"/>
<reference evidence="6" key="1">
    <citation type="submission" date="2020-05" db="UniProtKB">
        <authorList>
            <consortium name="EnsemblMetazoa"/>
        </authorList>
    </citation>
    <scope>IDENTIFICATION</scope>
    <source>
        <strain evidence="6">BB02</strain>
    </source>
</reference>